<dbReference type="InterPro" id="IPR001841">
    <property type="entry name" value="Znf_RING"/>
</dbReference>
<dbReference type="InterPro" id="IPR017907">
    <property type="entry name" value="Znf_RING_CS"/>
</dbReference>
<accession>A0A443R3Z4</accession>
<reference evidence="7 8" key="1">
    <citation type="journal article" date="2018" name="Gigascience">
        <title>Genomes of trombidid mites reveal novel predicted allergens and laterally-transferred genes associated with secondary metabolism.</title>
        <authorList>
            <person name="Dong X."/>
            <person name="Chaisiri K."/>
            <person name="Xia D."/>
            <person name="Armstrong S.D."/>
            <person name="Fang Y."/>
            <person name="Donnelly M.J."/>
            <person name="Kadowaki T."/>
            <person name="McGarry J.W."/>
            <person name="Darby A.C."/>
            <person name="Makepeace B.L."/>
        </authorList>
    </citation>
    <scope>NUCLEOTIDE SEQUENCE [LARGE SCALE GENOMIC DNA]</scope>
    <source>
        <strain evidence="7">UoL-WK</strain>
    </source>
</reference>
<evidence type="ECO:0000259" key="6">
    <source>
        <dbReference type="PROSITE" id="PS50089"/>
    </source>
</evidence>
<sequence>MGFKLGGINRDTYKDIICPICNDFLEQPVISVICNHIFCNDCIVNNFSNSFKCPIDSKELNSMSVSKVIPENVKSKLQQITVKCRNDECEEKLKLKDIRRHEQYDCWYTKIDCKKGCGKSISVIDEKIHLIVCGMIALRDDQKCLPSPTPTPSSSPKTSPVVGKKSPSSNVPHWNLATNTSKKKKHKKKSNCYIQ</sequence>
<comment type="caution">
    <text evidence="7">The sequence shown here is derived from an EMBL/GenBank/DDBJ whole genome shotgun (WGS) entry which is preliminary data.</text>
</comment>
<keyword evidence="1" id="KW-0479">Metal-binding</keyword>
<evidence type="ECO:0000256" key="2">
    <source>
        <dbReference type="ARBA" id="ARBA00022771"/>
    </source>
</evidence>
<dbReference type="SUPFAM" id="SSF57850">
    <property type="entry name" value="RING/U-box"/>
    <property type="match status" value="1"/>
</dbReference>
<evidence type="ECO:0000256" key="4">
    <source>
        <dbReference type="PROSITE-ProRule" id="PRU00175"/>
    </source>
</evidence>
<protein>
    <submittedName>
        <fullName evidence="7">E3 ubiquitin-protein ligase NRDP1-like protein</fullName>
    </submittedName>
</protein>
<organism evidence="7 8">
    <name type="scientific">Dinothrombium tinctorium</name>
    <dbReference type="NCBI Taxonomy" id="1965070"/>
    <lineage>
        <taxon>Eukaryota</taxon>
        <taxon>Metazoa</taxon>
        <taxon>Ecdysozoa</taxon>
        <taxon>Arthropoda</taxon>
        <taxon>Chelicerata</taxon>
        <taxon>Arachnida</taxon>
        <taxon>Acari</taxon>
        <taxon>Acariformes</taxon>
        <taxon>Trombidiformes</taxon>
        <taxon>Prostigmata</taxon>
        <taxon>Anystina</taxon>
        <taxon>Parasitengona</taxon>
        <taxon>Trombidioidea</taxon>
        <taxon>Trombidiidae</taxon>
        <taxon>Dinothrombium</taxon>
    </lineage>
</organism>
<dbReference type="OrthoDB" id="6270329at2759"/>
<dbReference type="AlphaFoldDB" id="A0A443R3Z4"/>
<dbReference type="GO" id="GO:0000209">
    <property type="term" value="P:protein polyubiquitination"/>
    <property type="evidence" value="ECO:0007669"/>
    <property type="project" value="TreeGrafter"/>
</dbReference>
<name>A0A443R3Z4_9ACAR</name>
<dbReference type="STRING" id="1965070.A0A443R3Z4"/>
<dbReference type="PANTHER" id="PTHR46016:SF1">
    <property type="entry name" value="RING-TYPE DOMAIN-CONTAINING PROTEIN"/>
    <property type="match status" value="1"/>
</dbReference>
<dbReference type="InterPro" id="IPR051438">
    <property type="entry name" value="RNF_E3_ubiq-protein_ligase"/>
</dbReference>
<dbReference type="Proteomes" id="UP000285301">
    <property type="component" value="Unassembled WGS sequence"/>
</dbReference>
<dbReference type="GO" id="GO:0061630">
    <property type="term" value="F:ubiquitin protein ligase activity"/>
    <property type="evidence" value="ECO:0007669"/>
    <property type="project" value="TreeGrafter"/>
</dbReference>
<feature type="compositionally biased region" description="Low complexity" evidence="5">
    <location>
        <begin position="154"/>
        <end position="172"/>
    </location>
</feature>
<dbReference type="GO" id="GO:0008270">
    <property type="term" value="F:zinc ion binding"/>
    <property type="evidence" value="ECO:0007669"/>
    <property type="project" value="UniProtKB-KW"/>
</dbReference>
<evidence type="ECO:0000313" key="7">
    <source>
        <dbReference type="EMBL" id="RWS09989.1"/>
    </source>
</evidence>
<feature type="domain" description="RING-type" evidence="6">
    <location>
        <begin position="18"/>
        <end position="57"/>
    </location>
</feature>
<gene>
    <name evidence="7" type="ORF">B4U79_17648</name>
</gene>
<keyword evidence="3" id="KW-0862">Zinc</keyword>
<feature type="compositionally biased region" description="Basic residues" evidence="5">
    <location>
        <begin position="181"/>
        <end position="195"/>
    </location>
</feature>
<dbReference type="PROSITE" id="PS00518">
    <property type="entry name" value="ZF_RING_1"/>
    <property type="match status" value="1"/>
</dbReference>
<dbReference type="EMBL" id="NCKU01002261">
    <property type="protein sequence ID" value="RWS09989.1"/>
    <property type="molecule type" value="Genomic_DNA"/>
</dbReference>
<evidence type="ECO:0000313" key="8">
    <source>
        <dbReference type="Proteomes" id="UP000285301"/>
    </source>
</evidence>
<proteinExistence type="predicted"/>
<dbReference type="SMART" id="SM00184">
    <property type="entry name" value="RING"/>
    <property type="match status" value="1"/>
</dbReference>
<dbReference type="Gene3D" id="3.30.40.10">
    <property type="entry name" value="Zinc/RING finger domain, C3HC4 (zinc finger)"/>
    <property type="match status" value="2"/>
</dbReference>
<keyword evidence="2 4" id="KW-0863">Zinc-finger</keyword>
<feature type="region of interest" description="Disordered" evidence="5">
    <location>
        <begin position="144"/>
        <end position="195"/>
    </location>
</feature>
<dbReference type="PROSITE" id="PS50089">
    <property type="entry name" value="ZF_RING_2"/>
    <property type="match status" value="1"/>
</dbReference>
<evidence type="ECO:0000256" key="1">
    <source>
        <dbReference type="ARBA" id="ARBA00022723"/>
    </source>
</evidence>
<dbReference type="InterPro" id="IPR013083">
    <property type="entry name" value="Znf_RING/FYVE/PHD"/>
</dbReference>
<evidence type="ECO:0000256" key="3">
    <source>
        <dbReference type="ARBA" id="ARBA00022833"/>
    </source>
</evidence>
<dbReference type="GO" id="GO:0006511">
    <property type="term" value="P:ubiquitin-dependent protein catabolic process"/>
    <property type="evidence" value="ECO:0007669"/>
    <property type="project" value="TreeGrafter"/>
</dbReference>
<dbReference type="Pfam" id="PF13923">
    <property type="entry name" value="zf-C3HC4_2"/>
    <property type="match status" value="1"/>
</dbReference>
<keyword evidence="8" id="KW-1185">Reference proteome</keyword>
<evidence type="ECO:0000256" key="5">
    <source>
        <dbReference type="SAM" id="MobiDB-lite"/>
    </source>
</evidence>
<dbReference type="PANTHER" id="PTHR46016">
    <property type="entry name" value="ZINC FINGER, RING/FYVE/PHD-TYPE"/>
    <property type="match status" value="1"/>
</dbReference>